<protein>
    <submittedName>
        <fullName evidence="1">Uncharacterized protein</fullName>
    </submittedName>
</protein>
<organism evidence="1 2">
    <name type="scientific">Catharanthus roseus</name>
    <name type="common">Madagascar periwinkle</name>
    <name type="synonym">Vinca rosea</name>
    <dbReference type="NCBI Taxonomy" id="4058"/>
    <lineage>
        <taxon>Eukaryota</taxon>
        <taxon>Viridiplantae</taxon>
        <taxon>Streptophyta</taxon>
        <taxon>Embryophyta</taxon>
        <taxon>Tracheophyta</taxon>
        <taxon>Spermatophyta</taxon>
        <taxon>Magnoliopsida</taxon>
        <taxon>eudicotyledons</taxon>
        <taxon>Gunneridae</taxon>
        <taxon>Pentapetalae</taxon>
        <taxon>asterids</taxon>
        <taxon>lamiids</taxon>
        <taxon>Gentianales</taxon>
        <taxon>Apocynaceae</taxon>
        <taxon>Rauvolfioideae</taxon>
        <taxon>Vinceae</taxon>
        <taxon>Catharanthinae</taxon>
        <taxon>Catharanthus</taxon>
    </lineage>
</organism>
<reference evidence="2" key="1">
    <citation type="journal article" date="2023" name="Nat. Plants">
        <title>Single-cell RNA sequencing provides a high-resolution roadmap for understanding the multicellular compartmentation of specialized metabolism.</title>
        <authorList>
            <person name="Sun S."/>
            <person name="Shen X."/>
            <person name="Li Y."/>
            <person name="Li Y."/>
            <person name="Wang S."/>
            <person name="Li R."/>
            <person name="Zhang H."/>
            <person name="Shen G."/>
            <person name="Guo B."/>
            <person name="Wei J."/>
            <person name="Xu J."/>
            <person name="St-Pierre B."/>
            <person name="Chen S."/>
            <person name="Sun C."/>
        </authorList>
    </citation>
    <scope>NUCLEOTIDE SEQUENCE [LARGE SCALE GENOMIC DNA]</scope>
</reference>
<evidence type="ECO:0000313" key="1">
    <source>
        <dbReference type="EMBL" id="KAI5675919.1"/>
    </source>
</evidence>
<name>A0ACC0BTB5_CATRO</name>
<evidence type="ECO:0000313" key="2">
    <source>
        <dbReference type="Proteomes" id="UP001060085"/>
    </source>
</evidence>
<dbReference type="EMBL" id="CM044702">
    <property type="protein sequence ID" value="KAI5675919.1"/>
    <property type="molecule type" value="Genomic_DNA"/>
</dbReference>
<accession>A0ACC0BTB5</accession>
<proteinExistence type="predicted"/>
<dbReference type="Proteomes" id="UP001060085">
    <property type="component" value="Linkage Group LG02"/>
</dbReference>
<gene>
    <name evidence="1" type="ORF">M9H77_06869</name>
</gene>
<sequence>MVTLKNSHIVKPAESTPNEIMYLSHCDQLKPITHAPTIYFYKPTKESLENALHILKNALSKALVIFYPLAGRLKWVSGGRVELHCNSTGALLLEAQSELKIDHFGDFRPNLEITKYLLPSVDLSVPPIEEVPLLLAQLTKFACGGFSLGLKVSHVILDGQSALHFVSEWAKIARGEKFTESPYLDRSVLQPKELQLTADLPKSKYSQLDPPSLMVGKSDNLEERNKPTKVTMLKLSEEQINELKKRANYHGSFSSRPCSRFEALCAHIWRCATKVRRHAMEQETICYVSVDFRQRVKPPLPPKYFGNAVMLTPAVAIVGDLISEPFGYAAGKIRESIEFVTNEYVNSYLVRIKNLSDVSPYRHFHTAGCSRGAFLGNPNLVVTSWIGLPLYGADFGWGKEIYMGPATLGYDGKAFFIPSKDGDGSLSIPFCFQLEHLDDFEKYFYEEI</sequence>
<keyword evidence="2" id="KW-1185">Reference proteome</keyword>
<comment type="caution">
    <text evidence="1">The sequence shown here is derived from an EMBL/GenBank/DDBJ whole genome shotgun (WGS) entry which is preliminary data.</text>
</comment>